<dbReference type="AlphaFoldDB" id="A0A1M4U7S3"/>
<feature type="transmembrane region" description="Helical" evidence="1">
    <location>
        <begin position="51"/>
        <end position="72"/>
    </location>
</feature>
<protein>
    <recommendedName>
        <fullName evidence="4">DUF456 domain-containing protein</fullName>
    </recommendedName>
</protein>
<reference evidence="2 3" key="1">
    <citation type="submission" date="2016-11" db="EMBL/GenBank/DDBJ databases">
        <authorList>
            <person name="Jaros S."/>
            <person name="Januszkiewicz K."/>
            <person name="Wedrychowicz H."/>
        </authorList>
    </citation>
    <scope>NUCLEOTIDE SEQUENCE [LARGE SCALE GENOMIC DNA]</scope>
    <source>
        <strain evidence="2 3">DSM 14828</strain>
    </source>
</reference>
<dbReference type="InterPro" id="IPR007403">
    <property type="entry name" value="DUF456"/>
</dbReference>
<evidence type="ECO:0000256" key="1">
    <source>
        <dbReference type="SAM" id="Phobius"/>
    </source>
</evidence>
<dbReference type="OrthoDB" id="9808460at2"/>
<organism evidence="2 3">
    <name type="scientific">Alkalibacter saccharofermentans DSM 14828</name>
    <dbReference type="NCBI Taxonomy" id="1120975"/>
    <lineage>
        <taxon>Bacteria</taxon>
        <taxon>Bacillati</taxon>
        <taxon>Bacillota</taxon>
        <taxon>Clostridia</taxon>
        <taxon>Eubacteriales</taxon>
        <taxon>Eubacteriaceae</taxon>
        <taxon>Alkalibacter</taxon>
    </lineage>
</organism>
<keyword evidence="1" id="KW-1133">Transmembrane helix</keyword>
<feature type="transmembrane region" description="Helical" evidence="1">
    <location>
        <begin position="6"/>
        <end position="39"/>
    </location>
</feature>
<keyword evidence="1" id="KW-0812">Transmembrane</keyword>
<dbReference type="EMBL" id="FQTU01000003">
    <property type="protein sequence ID" value="SHE52656.1"/>
    <property type="molecule type" value="Genomic_DNA"/>
</dbReference>
<proteinExistence type="predicted"/>
<dbReference type="PANTHER" id="PTHR39165:SF1">
    <property type="entry name" value="DUF456 DOMAIN-CONTAINING PROTEIN"/>
    <property type="match status" value="1"/>
</dbReference>
<accession>A0A1M4U7S3</accession>
<evidence type="ECO:0000313" key="3">
    <source>
        <dbReference type="Proteomes" id="UP000184251"/>
    </source>
</evidence>
<dbReference type="RefSeq" id="WP_073269668.1">
    <property type="nucleotide sequence ID" value="NZ_FQTU01000003.1"/>
</dbReference>
<dbReference type="PANTHER" id="PTHR39165">
    <property type="entry name" value="IG HYPOTHETICAL 17883"/>
    <property type="match status" value="1"/>
</dbReference>
<feature type="transmembrane region" description="Helical" evidence="1">
    <location>
        <begin position="92"/>
        <end position="116"/>
    </location>
</feature>
<sequence length="159" mass="16388">MEILPLIFTLVIFSIGVLGTLLPVIPGPALVFFGMVLYGILTEFASLDLDFYVLQLIALIIASLIDNVSSAAGAKISGGSKQAVMGALAGTFIGLATLGPIGIAVGPFVGAVLVEILRGKRPFDAVKIGIGTLIGLLGGVVLKLIIVFVMIANFFVAVF</sequence>
<keyword evidence="3" id="KW-1185">Reference proteome</keyword>
<gene>
    <name evidence="2" type="ORF">SAMN02746064_00669</name>
</gene>
<dbReference type="Proteomes" id="UP000184251">
    <property type="component" value="Unassembled WGS sequence"/>
</dbReference>
<dbReference type="Pfam" id="PF04306">
    <property type="entry name" value="DUF456"/>
    <property type="match status" value="1"/>
</dbReference>
<feature type="transmembrane region" description="Helical" evidence="1">
    <location>
        <begin position="128"/>
        <end position="156"/>
    </location>
</feature>
<evidence type="ECO:0000313" key="2">
    <source>
        <dbReference type="EMBL" id="SHE52656.1"/>
    </source>
</evidence>
<keyword evidence="1" id="KW-0472">Membrane</keyword>
<evidence type="ECO:0008006" key="4">
    <source>
        <dbReference type="Google" id="ProtNLM"/>
    </source>
</evidence>
<name>A0A1M4U7S3_9FIRM</name>
<dbReference type="STRING" id="1120975.SAMN02746064_00669"/>